<dbReference type="PANTHER" id="PTHR33099">
    <property type="entry name" value="FE2OG DIOXYGENASE DOMAIN-CONTAINING PROTEIN"/>
    <property type="match status" value="1"/>
</dbReference>
<dbReference type="EMBL" id="GDIQ01086927">
    <property type="protein sequence ID" value="JAN07810.1"/>
    <property type="molecule type" value="Transcribed_RNA"/>
</dbReference>
<dbReference type="PANTHER" id="PTHR33099:SF7">
    <property type="entry name" value="MYND-TYPE DOMAIN-CONTAINING PROTEIN"/>
    <property type="match status" value="1"/>
</dbReference>
<organism evidence="1">
    <name type="scientific">Daphnia magna</name>
    <dbReference type="NCBI Taxonomy" id="35525"/>
    <lineage>
        <taxon>Eukaryota</taxon>
        <taxon>Metazoa</taxon>
        <taxon>Ecdysozoa</taxon>
        <taxon>Arthropoda</taxon>
        <taxon>Crustacea</taxon>
        <taxon>Branchiopoda</taxon>
        <taxon>Diplostraca</taxon>
        <taxon>Cladocera</taxon>
        <taxon>Anomopoda</taxon>
        <taxon>Daphniidae</taxon>
        <taxon>Daphnia</taxon>
    </lineage>
</organism>
<accession>A0A0P6CV40</accession>
<protein>
    <submittedName>
        <fullName evidence="1">Uncharacterized protein</fullName>
    </submittedName>
</protein>
<dbReference type="OrthoDB" id="5971311at2759"/>
<sequence>MIDCFKGDVEEAIQTHLDILSEKSQFAVNLKQDKGLFNKISILHLTDIDVPVSLNNVSKLVQAASKSSPEAKSSPCVKYGQMWQIRQCEALKAQSEKWSDLLPELTNKMLLLMGLNPLVVKVKTILRDFFICGTDGLAKFHFEEENAGFIKMILQIPVEGGHEEGRIKVELNEQIQLFNVCEDSDRHYHVTAFYSDCDHQLEKVTFGWRLAMVFDLVLEEKMVHNPLCPPANLHSFLAVGHIQETLAQWTTNENDYPSMLALVLDHRYSSTQLNFHSLKGRDHLLAGLLRSVDSINTYLSHFQAHGRSITLSDQEDSENTDSDCTNSICICCVTKGCSCQKRVRRRAESQPNLRNGVKILSLTGVDGKTMECIPIDVDLDSEMILFNRNVHNIRPNVTVFDCDNMEYDIPDGHTELGLLRWLREPRAVLIIFPKNSLKMFLLGNFTAALDRLEMHPDVRTLNEVIAFCEDYPERVWMGANDREERTKRLLSLCVQLRAKTEGLTLLEILGSDFVGREPADYEGIRNKAIAIEIANLIMVIGWNSASIISVEKLLSLNRTKDQMENFAHFALAFFDIGLPEIGKNIGNRLVAMLQTKAYNVLPNLTVSAIVACASIIFRIQQFDGSGPFRIYSLGIELKSLPLQKLFPVIEGIQKICSVYLENNQVCQRFQRDLHRHLLSCYIPEELAVGVMLFYLELDDAILLKEFTHAITNQKNAIQLIVSSPEIWNKAVTTLGGRWALSLLVNIRIGHLEKMTLPVFTWSQKSTAFIANPCLDDFFSSSSVRHNVSGFNSRRQAEKWIELLFGPDQLESGHSADVEIKRQDSKIVCAITKNRDLHWHQLNLFQRSRAELLALRDRRRRRLGEDISGSKVKVFTTSRSSSTASQTSPLLSPPAAKRLRIIDQDYK</sequence>
<evidence type="ECO:0000313" key="1">
    <source>
        <dbReference type="EMBL" id="JAN07810.1"/>
    </source>
</evidence>
<proteinExistence type="predicted"/>
<reference evidence="1" key="1">
    <citation type="submission" date="2015-10" db="EMBL/GenBank/DDBJ databases">
        <title>EvidentialGene: Evidence-directed Construction of Complete mRNA Transcriptomes without Genomes.</title>
        <authorList>
            <person name="Gilbert D.G."/>
        </authorList>
    </citation>
    <scope>NUCLEOTIDE SEQUENCE</scope>
</reference>
<dbReference type="AlphaFoldDB" id="A0A0P6CV40"/>
<name>A0A0P6CV40_9CRUS</name>